<evidence type="ECO:0000256" key="1">
    <source>
        <dbReference type="ARBA" id="ARBA00004141"/>
    </source>
</evidence>
<dbReference type="GO" id="GO:0022857">
    <property type="term" value="F:transmembrane transporter activity"/>
    <property type="evidence" value="ECO:0007669"/>
    <property type="project" value="InterPro"/>
</dbReference>
<feature type="transmembrane region" description="Helical" evidence="9">
    <location>
        <begin position="423"/>
        <end position="442"/>
    </location>
</feature>
<reference evidence="11 12" key="1">
    <citation type="submission" date="2015-09" db="EMBL/GenBank/DDBJ databases">
        <title>Draft genome of a European isolate of the apple canker pathogen Neonectria ditissima.</title>
        <authorList>
            <person name="Gomez-Cortecero A."/>
            <person name="Harrison R.J."/>
            <person name="Armitage A.D."/>
        </authorList>
    </citation>
    <scope>NUCLEOTIDE SEQUENCE [LARGE SCALE GENOMIC DNA]</scope>
    <source>
        <strain evidence="11 12">R09/05</strain>
    </source>
</reference>
<feature type="transmembrane region" description="Helical" evidence="9">
    <location>
        <begin position="108"/>
        <end position="132"/>
    </location>
</feature>
<dbReference type="Gene3D" id="1.20.1250.20">
    <property type="entry name" value="MFS general substrate transporter like domains"/>
    <property type="match status" value="2"/>
</dbReference>
<evidence type="ECO:0000256" key="2">
    <source>
        <dbReference type="ARBA" id="ARBA00008335"/>
    </source>
</evidence>
<dbReference type="EMBL" id="LKCW01000081">
    <property type="protein sequence ID" value="KPM40581.1"/>
    <property type="molecule type" value="Genomic_DNA"/>
</dbReference>
<feature type="transmembrane region" description="Helical" evidence="9">
    <location>
        <begin position="448"/>
        <end position="470"/>
    </location>
</feature>
<organism evidence="11 12">
    <name type="scientific">Neonectria ditissima</name>
    <dbReference type="NCBI Taxonomy" id="78410"/>
    <lineage>
        <taxon>Eukaryota</taxon>
        <taxon>Fungi</taxon>
        <taxon>Dikarya</taxon>
        <taxon>Ascomycota</taxon>
        <taxon>Pezizomycotina</taxon>
        <taxon>Sordariomycetes</taxon>
        <taxon>Hypocreomycetidae</taxon>
        <taxon>Hypocreales</taxon>
        <taxon>Nectriaceae</taxon>
        <taxon>Neonectria</taxon>
    </lineage>
</organism>
<feature type="transmembrane region" description="Helical" evidence="9">
    <location>
        <begin position="285"/>
        <end position="304"/>
    </location>
</feature>
<dbReference type="InterPro" id="IPR036259">
    <property type="entry name" value="MFS_trans_sf"/>
</dbReference>
<evidence type="ECO:0000259" key="10">
    <source>
        <dbReference type="PROSITE" id="PS50850"/>
    </source>
</evidence>
<dbReference type="FunFam" id="1.20.1250.20:FF:000284">
    <property type="entry name" value="Siderophore iron transporter mirB"/>
    <property type="match status" value="1"/>
</dbReference>
<evidence type="ECO:0000256" key="7">
    <source>
        <dbReference type="ARBA" id="ARBA00023180"/>
    </source>
</evidence>
<evidence type="ECO:0000256" key="8">
    <source>
        <dbReference type="SAM" id="MobiDB-lite"/>
    </source>
</evidence>
<dbReference type="AlphaFoldDB" id="A0A0P7B2F9"/>
<evidence type="ECO:0000256" key="9">
    <source>
        <dbReference type="SAM" id="Phobius"/>
    </source>
</evidence>
<feature type="compositionally biased region" description="Polar residues" evidence="8">
    <location>
        <begin position="1"/>
        <end position="14"/>
    </location>
</feature>
<dbReference type="GO" id="GO:0005886">
    <property type="term" value="C:plasma membrane"/>
    <property type="evidence" value="ECO:0007669"/>
    <property type="project" value="TreeGrafter"/>
</dbReference>
<feature type="transmembrane region" description="Helical" evidence="9">
    <location>
        <begin position="396"/>
        <end position="416"/>
    </location>
</feature>
<feature type="compositionally biased region" description="Basic and acidic residues" evidence="8">
    <location>
        <begin position="29"/>
        <end position="40"/>
    </location>
</feature>
<sequence length="597" mass="65071">MIQVNQLPVPNTPESLDKAQPPSIQPYETSHDDPIDKHAQSDIQPYETSQDDPPNHAQPGVQQIEAIATVWSPTTLITAYILIWIVYFTTLTQQAAASSLNPYVTSAFQHHSLTPTVGILSSVIGGVCNLTVAKVLDVFGRPQGYAASLLVATVGLVMMAATTTVEMYAAAQVFFTVGNNALLYSVNIFVADTTRLRNRGLMTALTASPNIITTWLGGPISEAFLKGPGWRWCFGAFSIIVPVMCLPLFVLLVMNYSKAKREGIIAPNTRPRTPWQSFLYYCREFDAVGLLLLTAGLALFLLPFNLYTLQPLGWKSPLIICLLVFGVALIVGFALWEKFFASVTFIPFSLLLDRNMVGACILGAVLFISFYCWNSFFSSFLQVVNGLSVAEASYVVQIYGLGSSLFAIATGVAIRYTGRFKAITVYGAIPLYTLFMGLMIYFRQADMSIGYIVMCQIFISFAAGVIIITPQIAAMSAASHQHIAAVMAIISMFSSVGGAIGLTVAGAIWQSVFPVKLAEYLPVEEQANFVNIYAMLDVQLSYPIGTPARIAIQRAYADAQSMMLTAGTAIWVVGFVAVAFWRNTDVRDLKQVKGQVI</sequence>
<feature type="transmembrane region" description="Helical" evidence="9">
    <location>
        <begin position="229"/>
        <end position="253"/>
    </location>
</feature>
<feature type="region of interest" description="Disordered" evidence="8">
    <location>
        <begin position="1"/>
        <end position="58"/>
    </location>
</feature>
<feature type="transmembrane region" description="Helical" evidence="9">
    <location>
        <begin position="356"/>
        <end position="376"/>
    </location>
</feature>
<feature type="domain" description="Major facilitator superfamily (MFS) profile" evidence="10">
    <location>
        <begin position="75"/>
        <end position="586"/>
    </location>
</feature>
<name>A0A0P7B2F9_9HYPO</name>
<dbReference type="InterPro" id="IPR020846">
    <property type="entry name" value="MFS_dom"/>
</dbReference>
<gene>
    <name evidence="11" type="ORF">AK830_g6014</name>
</gene>
<keyword evidence="4 9" id="KW-0812">Transmembrane</keyword>
<evidence type="ECO:0000313" key="12">
    <source>
        <dbReference type="Proteomes" id="UP000050424"/>
    </source>
</evidence>
<dbReference type="SUPFAM" id="SSF103473">
    <property type="entry name" value="MFS general substrate transporter"/>
    <property type="match status" value="2"/>
</dbReference>
<evidence type="ECO:0000256" key="4">
    <source>
        <dbReference type="ARBA" id="ARBA00022692"/>
    </source>
</evidence>
<dbReference type="PROSITE" id="PS50850">
    <property type="entry name" value="MFS"/>
    <property type="match status" value="1"/>
</dbReference>
<dbReference type="PANTHER" id="PTHR23501:SF3">
    <property type="entry name" value="MAJOR FACILITATOR SUPERFAMILY (MFS) PROFILE DOMAIN-CONTAINING PROTEIN"/>
    <property type="match status" value="1"/>
</dbReference>
<feature type="transmembrane region" description="Helical" evidence="9">
    <location>
        <begin position="66"/>
        <end position="88"/>
    </location>
</feature>
<comment type="caution">
    <text evidence="11">The sequence shown here is derived from an EMBL/GenBank/DDBJ whole genome shotgun (WGS) entry which is preliminary data.</text>
</comment>
<keyword evidence="6 9" id="KW-0472">Membrane</keyword>
<dbReference type="PANTHER" id="PTHR23501">
    <property type="entry name" value="MAJOR FACILITATOR SUPERFAMILY"/>
    <property type="match status" value="1"/>
</dbReference>
<accession>A0A0P7B2F9</accession>
<keyword evidence="7" id="KW-0325">Glycoprotein</keyword>
<feature type="transmembrane region" description="Helical" evidence="9">
    <location>
        <begin position="144"/>
        <end position="161"/>
    </location>
</feature>
<evidence type="ECO:0000256" key="6">
    <source>
        <dbReference type="ARBA" id="ARBA00023136"/>
    </source>
</evidence>
<feature type="compositionally biased region" description="Polar residues" evidence="8">
    <location>
        <begin position="41"/>
        <end position="52"/>
    </location>
</feature>
<evidence type="ECO:0000313" key="11">
    <source>
        <dbReference type="EMBL" id="KPM40581.1"/>
    </source>
</evidence>
<keyword evidence="12" id="KW-1185">Reference proteome</keyword>
<feature type="transmembrane region" description="Helical" evidence="9">
    <location>
        <begin position="562"/>
        <end position="581"/>
    </location>
</feature>
<keyword evidence="5 9" id="KW-1133">Transmembrane helix</keyword>
<feature type="transmembrane region" description="Helical" evidence="9">
    <location>
        <begin position="316"/>
        <end position="336"/>
    </location>
</feature>
<dbReference type="InterPro" id="IPR011701">
    <property type="entry name" value="MFS"/>
</dbReference>
<evidence type="ECO:0000256" key="5">
    <source>
        <dbReference type="ARBA" id="ARBA00022989"/>
    </source>
</evidence>
<proteinExistence type="inferred from homology"/>
<dbReference type="OrthoDB" id="4078873at2759"/>
<feature type="transmembrane region" description="Helical" evidence="9">
    <location>
        <begin position="482"/>
        <end position="509"/>
    </location>
</feature>
<keyword evidence="3" id="KW-0813">Transport</keyword>
<evidence type="ECO:0000256" key="3">
    <source>
        <dbReference type="ARBA" id="ARBA00022448"/>
    </source>
</evidence>
<comment type="subcellular location">
    <subcellularLocation>
        <location evidence="1">Membrane</location>
        <topology evidence="1">Multi-pass membrane protein</topology>
    </subcellularLocation>
</comment>
<protein>
    <submittedName>
        <fullName evidence="11">Siderophore iron transporter mirB</fullName>
    </submittedName>
</protein>
<feature type="transmembrane region" description="Helical" evidence="9">
    <location>
        <begin position="201"/>
        <end position="217"/>
    </location>
</feature>
<feature type="transmembrane region" description="Helical" evidence="9">
    <location>
        <begin position="167"/>
        <end position="189"/>
    </location>
</feature>
<comment type="similarity">
    <text evidence="2">Belongs to the major facilitator superfamily.</text>
</comment>
<dbReference type="Pfam" id="PF07690">
    <property type="entry name" value="MFS_1"/>
    <property type="match status" value="1"/>
</dbReference>
<dbReference type="Proteomes" id="UP000050424">
    <property type="component" value="Unassembled WGS sequence"/>
</dbReference>